<keyword evidence="5" id="KW-0133">Cell shape</keyword>
<feature type="transmembrane region" description="Helical" evidence="8">
    <location>
        <begin position="34"/>
        <end position="60"/>
    </location>
</feature>
<dbReference type="GO" id="GO:0008360">
    <property type="term" value="P:regulation of cell shape"/>
    <property type="evidence" value="ECO:0007669"/>
    <property type="project" value="UniProtKB-KW"/>
</dbReference>
<dbReference type="GO" id="GO:0005886">
    <property type="term" value="C:plasma membrane"/>
    <property type="evidence" value="ECO:0007669"/>
    <property type="project" value="UniProtKB-SubCell"/>
</dbReference>
<feature type="transmembrane region" description="Helical" evidence="8">
    <location>
        <begin position="109"/>
        <end position="129"/>
    </location>
</feature>
<comment type="subcellular location">
    <subcellularLocation>
        <location evidence="1">Cell membrane</location>
        <topology evidence="1">Multi-pass membrane protein</topology>
    </subcellularLocation>
</comment>
<evidence type="ECO:0000256" key="6">
    <source>
        <dbReference type="ARBA" id="ARBA00022989"/>
    </source>
</evidence>
<dbReference type="RefSeq" id="WP_184288226.1">
    <property type="nucleotide sequence ID" value="NZ_JACHJO010000003.1"/>
</dbReference>
<keyword evidence="4 8" id="KW-0812">Transmembrane</keyword>
<protein>
    <submittedName>
        <fullName evidence="9">Rod shape-determining protein MreD</fullName>
    </submittedName>
</protein>
<comment type="caution">
    <text evidence="9">The sequence shown here is derived from an EMBL/GenBank/DDBJ whole genome shotgun (WGS) entry which is preliminary data.</text>
</comment>
<organism evidence="9 10">
    <name type="scientific">Nocardiopsis algeriensis</name>
    <dbReference type="NCBI Taxonomy" id="1478215"/>
    <lineage>
        <taxon>Bacteria</taxon>
        <taxon>Bacillati</taxon>
        <taxon>Actinomycetota</taxon>
        <taxon>Actinomycetes</taxon>
        <taxon>Streptosporangiales</taxon>
        <taxon>Nocardiopsidaceae</taxon>
        <taxon>Nocardiopsis</taxon>
    </lineage>
</organism>
<evidence type="ECO:0000256" key="7">
    <source>
        <dbReference type="ARBA" id="ARBA00023136"/>
    </source>
</evidence>
<dbReference type="NCBIfam" id="TIGR03426">
    <property type="entry name" value="shape_MreD"/>
    <property type="match status" value="1"/>
</dbReference>
<evidence type="ECO:0000256" key="4">
    <source>
        <dbReference type="ARBA" id="ARBA00022692"/>
    </source>
</evidence>
<keyword evidence="10" id="KW-1185">Reference proteome</keyword>
<dbReference type="Proteomes" id="UP000536604">
    <property type="component" value="Unassembled WGS sequence"/>
</dbReference>
<feature type="transmembrane region" description="Helical" evidence="8">
    <location>
        <begin position="136"/>
        <end position="157"/>
    </location>
</feature>
<reference evidence="9 10" key="1">
    <citation type="submission" date="2020-08" db="EMBL/GenBank/DDBJ databases">
        <title>Genomic Encyclopedia of Type Strains, Phase III (KMG-III): the genomes of soil and plant-associated and newly described type strains.</title>
        <authorList>
            <person name="Whitman W."/>
        </authorList>
    </citation>
    <scope>NUCLEOTIDE SEQUENCE [LARGE SCALE GENOMIC DNA]</scope>
    <source>
        <strain evidence="9 10">CECT 8712</strain>
    </source>
</reference>
<evidence type="ECO:0000256" key="1">
    <source>
        <dbReference type="ARBA" id="ARBA00004651"/>
    </source>
</evidence>
<evidence type="ECO:0000313" key="9">
    <source>
        <dbReference type="EMBL" id="MBB6119062.1"/>
    </source>
</evidence>
<proteinExistence type="inferred from homology"/>
<dbReference type="InterPro" id="IPR007227">
    <property type="entry name" value="Cell_shape_determining_MreD"/>
</dbReference>
<feature type="transmembrane region" description="Helical" evidence="8">
    <location>
        <begin position="72"/>
        <end position="89"/>
    </location>
</feature>
<keyword evidence="7 8" id="KW-0472">Membrane</keyword>
<evidence type="ECO:0000256" key="2">
    <source>
        <dbReference type="ARBA" id="ARBA00007776"/>
    </source>
</evidence>
<keyword evidence="3" id="KW-1003">Cell membrane</keyword>
<gene>
    <name evidence="9" type="ORF">FHS13_000997</name>
</gene>
<name>A0A841ILY4_9ACTN</name>
<evidence type="ECO:0000256" key="8">
    <source>
        <dbReference type="SAM" id="Phobius"/>
    </source>
</evidence>
<sequence length="185" mass="18388">MRTAVTLVLLAVAVLLQAAVVNRLPLDWGPGPDLVLAAVVAVALTAGPAAAAGCGFAAGLALDALPPAAHELGRGALILCLAAYLLSLFKRNTGAFAGESSSSLPTVVGAVAATAFGVGLGHAFLGLAVGDPRIGLVSAVLNTCVGTLLTALVSPLVTLPLLRVRTAFTDEEFATVQGPTSPEGW</sequence>
<dbReference type="EMBL" id="JACHJO010000003">
    <property type="protein sequence ID" value="MBB6119062.1"/>
    <property type="molecule type" value="Genomic_DNA"/>
</dbReference>
<keyword evidence="6 8" id="KW-1133">Transmembrane helix</keyword>
<evidence type="ECO:0000256" key="3">
    <source>
        <dbReference type="ARBA" id="ARBA00022475"/>
    </source>
</evidence>
<evidence type="ECO:0000256" key="5">
    <source>
        <dbReference type="ARBA" id="ARBA00022960"/>
    </source>
</evidence>
<accession>A0A841ILY4</accession>
<evidence type="ECO:0000313" key="10">
    <source>
        <dbReference type="Proteomes" id="UP000536604"/>
    </source>
</evidence>
<dbReference type="AlphaFoldDB" id="A0A841ILY4"/>
<comment type="similarity">
    <text evidence="2">Belongs to the MreD family.</text>
</comment>